<name>A0A3N2D236_9MICO</name>
<reference evidence="2 3" key="1">
    <citation type="submission" date="2018-11" db="EMBL/GenBank/DDBJ databases">
        <title>Sequencing the genomes of 1000 actinobacteria strains.</title>
        <authorList>
            <person name="Klenk H.-P."/>
        </authorList>
    </citation>
    <scope>NUCLEOTIDE SEQUENCE [LARGE SCALE GENOMIC DNA]</scope>
    <source>
        <strain evidence="2 3">DSM 13521</strain>
    </source>
</reference>
<gene>
    <name evidence="2" type="ORF">EDD28_3257</name>
</gene>
<organism evidence="2 3">
    <name type="scientific">Salana multivorans</name>
    <dbReference type="NCBI Taxonomy" id="120377"/>
    <lineage>
        <taxon>Bacteria</taxon>
        <taxon>Bacillati</taxon>
        <taxon>Actinomycetota</taxon>
        <taxon>Actinomycetes</taxon>
        <taxon>Micrococcales</taxon>
        <taxon>Beutenbergiaceae</taxon>
        <taxon>Salana</taxon>
    </lineage>
</organism>
<evidence type="ECO:0000313" key="2">
    <source>
        <dbReference type="EMBL" id="ROR93829.1"/>
    </source>
</evidence>
<dbReference type="GO" id="GO:0003723">
    <property type="term" value="F:RNA binding"/>
    <property type="evidence" value="ECO:0007669"/>
    <property type="project" value="UniProtKB-KW"/>
</dbReference>
<evidence type="ECO:0000256" key="1">
    <source>
        <dbReference type="PROSITE-ProRule" id="PRU00182"/>
    </source>
</evidence>
<dbReference type="EMBL" id="RKHQ01000002">
    <property type="protein sequence ID" value="ROR93829.1"/>
    <property type="molecule type" value="Genomic_DNA"/>
</dbReference>
<proteinExistence type="predicted"/>
<dbReference type="RefSeq" id="WP_123740722.1">
    <property type="nucleotide sequence ID" value="NZ_RKHQ01000002.1"/>
</dbReference>
<dbReference type="Gene3D" id="3.10.290.10">
    <property type="entry name" value="RNA-binding S4 domain"/>
    <property type="match status" value="1"/>
</dbReference>
<dbReference type="SUPFAM" id="SSF55174">
    <property type="entry name" value="Alpha-L RNA-binding motif"/>
    <property type="match status" value="1"/>
</dbReference>
<sequence>MTQEHATTTEVPIRDETIRLGQLLKLAGVVDDGTDAKFLLADEAVRVNGEVDERRGRQVRRGDTVEVSLPRGVVVVRVTGG</sequence>
<keyword evidence="3" id="KW-1185">Reference proteome</keyword>
<accession>A0A3N2D236</accession>
<dbReference type="OrthoDB" id="9811532at2"/>
<comment type="caution">
    <text evidence="2">The sequence shown here is derived from an EMBL/GenBank/DDBJ whole genome shotgun (WGS) entry which is preliminary data.</text>
</comment>
<dbReference type="Pfam" id="PF13275">
    <property type="entry name" value="S4_2"/>
    <property type="match status" value="1"/>
</dbReference>
<dbReference type="AlphaFoldDB" id="A0A3N2D236"/>
<keyword evidence="1" id="KW-0694">RNA-binding</keyword>
<dbReference type="InterPro" id="IPR036986">
    <property type="entry name" value="S4_RNA-bd_sf"/>
</dbReference>
<dbReference type="PROSITE" id="PS50889">
    <property type="entry name" value="S4"/>
    <property type="match status" value="1"/>
</dbReference>
<dbReference type="Proteomes" id="UP000275356">
    <property type="component" value="Unassembled WGS sequence"/>
</dbReference>
<evidence type="ECO:0000313" key="3">
    <source>
        <dbReference type="Proteomes" id="UP000275356"/>
    </source>
</evidence>
<protein>
    <submittedName>
        <fullName evidence="2">Ribosome-associated protein</fullName>
    </submittedName>
</protein>